<evidence type="ECO:0000256" key="1">
    <source>
        <dbReference type="SAM" id="MobiDB-lite"/>
    </source>
</evidence>
<name>A0ABQ7VTS6_SOLTU</name>
<comment type="caution">
    <text evidence="2">The sequence shown here is derived from an EMBL/GenBank/DDBJ whole genome shotgun (WGS) entry which is preliminary data.</text>
</comment>
<accession>A0ABQ7VTS6</accession>
<proteinExistence type="predicted"/>
<gene>
    <name evidence="2" type="ORF">KY290_015661</name>
</gene>
<organism evidence="2 3">
    <name type="scientific">Solanum tuberosum</name>
    <name type="common">Potato</name>
    <dbReference type="NCBI Taxonomy" id="4113"/>
    <lineage>
        <taxon>Eukaryota</taxon>
        <taxon>Viridiplantae</taxon>
        <taxon>Streptophyta</taxon>
        <taxon>Embryophyta</taxon>
        <taxon>Tracheophyta</taxon>
        <taxon>Spermatophyta</taxon>
        <taxon>Magnoliopsida</taxon>
        <taxon>eudicotyledons</taxon>
        <taxon>Gunneridae</taxon>
        <taxon>Pentapetalae</taxon>
        <taxon>asterids</taxon>
        <taxon>lamiids</taxon>
        <taxon>Solanales</taxon>
        <taxon>Solanaceae</taxon>
        <taxon>Solanoideae</taxon>
        <taxon>Solaneae</taxon>
        <taxon>Solanum</taxon>
    </lineage>
</organism>
<sequence>MKRRRWKRRKKKKNKRRRWKRRKKQNKNEENVEEILATNMAEEGKGDSDENAVDVMGIVMELNGELNGDE</sequence>
<reference evidence="2 3" key="1">
    <citation type="journal article" date="2021" name="bioRxiv">
        <title>Chromosome-scale and haplotype-resolved genome assembly of a tetraploid potato cultivar.</title>
        <authorList>
            <person name="Sun H."/>
            <person name="Jiao W.-B."/>
            <person name="Krause K."/>
            <person name="Campoy J.A."/>
            <person name="Goel M."/>
            <person name="Folz-Donahue K."/>
            <person name="Kukat C."/>
            <person name="Huettel B."/>
            <person name="Schneeberger K."/>
        </authorList>
    </citation>
    <scope>NUCLEOTIDE SEQUENCE [LARGE SCALE GENOMIC DNA]</scope>
    <source>
        <strain evidence="2">SolTubOtavaFocal</strain>
        <tissue evidence="2">Leaves</tissue>
    </source>
</reference>
<feature type="region of interest" description="Disordered" evidence="1">
    <location>
        <begin position="1"/>
        <end position="32"/>
    </location>
</feature>
<dbReference type="Proteomes" id="UP000826656">
    <property type="component" value="Unassembled WGS sequence"/>
</dbReference>
<evidence type="ECO:0000313" key="2">
    <source>
        <dbReference type="EMBL" id="KAH0771680.1"/>
    </source>
</evidence>
<keyword evidence="3" id="KW-1185">Reference proteome</keyword>
<feature type="compositionally biased region" description="Basic residues" evidence="1">
    <location>
        <begin position="1"/>
        <end position="25"/>
    </location>
</feature>
<protein>
    <submittedName>
        <fullName evidence="2">Uncharacterized protein</fullName>
    </submittedName>
</protein>
<dbReference type="EMBL" id="JAIVGD010000011">
    <property type="protein sequence ID" value="KAH0771680.1"/>
    <property type="molecule type" value="Genomic_DNA"/>
</dbReference>
<evidence type="ECO:0000313" key="3">
    <source>
        <dbReference type="Proteomes" id="UP000826656"/>
    </source>
</evidence>